<evidence type="ECO:0000256" key="2">
    <source>
        <dbReference type="SAM" id="SignalP"/>
    </source>
</evidence>
<feature type="compositionally biased region" description="Basic and acidic residues" evidence="1">
    <location>
        <begin position="51"/>
        <end position="69"/>
    </location>
</feature>
<feature type="signal peptide" evidence="2">
    <location>
        <begin position="1"/>
        <end position="20"/>
    </location>
</feature>
<proteinExistence type="predicted"/>
<dbReference type="AlphaFoldDB" id="A0A4Y8ZWA0"/>
<dbReference type="EMBL" id="SPDV01000005">
    <property type="protein sequence ID" value="TFI59622.1"/>
    <property type="molecule type" value="Genomic_DNA"/>
</dbReference>
<sequence>MKTMMAAVALAIALPAAAHAQPANPGEKHEHADGKDCCCKSEKKMPCCEKMHGKHEEGAADPHAGHDMSGHQGHQQPQN</sequence>
<name>A0A4Y8ZWA0_9SPHN</name>
<dbReference type="RefSeq" id="WP_135083927.1">
    <property type="nucleotide sequence ID" value="NZ_SPDV01000005.1"/>
</dbReference>
<dbReference type="Proteomes" id="UP000298213">
    <property type="component" value="Unassembled WGS sequence"/>
</dbReference>
<evidence type="ECO:0000313" key="4">
    <source>
        <dbReference type="Proteomes" id="UP000298213"/>
    </source>
</evidence>
<comment type="caution">
    <text evidence="3">The sequence shown here is derived from an EMBL/GenBank/DDBJ whole genome shotgun (WGS) entry which is preliminary data.</text>
</comment>
<feature type="region of interest" description="Disordered" evidence="1">
    <location>
        <begin position="51"/>
        <end position="79"/>
    </location>
</feature>
<keyword evidence="4" id="KW-1185">Reference proteome</keyword>
<protein>
    <recommendedName>
        <fullName evidence="5">Copper resistance protein CopB</fullName>
    </recommendedName>
</protein>
<organism evidence="3 4">
    <name type="scientific">Sphingomonas parva</name>
    <dbReference type="NCBI Taxonomy" id="2555898"/>
    <lineage>
        <taxon>Bacteria</taxon>
        <taxon>Pseudomonadati</taxon>
        <taxon>Pseudomonadota</taxon>
        <taxon>Alphaproteobacteria</taxon>
        <taxon>Sphingomonadales</taxon>
        <taxon>Sphingomonadaceae</taxon>
        <taxon>Sphingomonas</taxon>
    </lineage>
</organism>
<evidence type="ECO:0000256" key="1">
    <source>
        <dbReference type="SAM" id="MobiDB-lite"/>
    </source>
</evidence>
<gene>
    <name evidence="3" type="ORF">E2493_03885</name>
</gene>
<evidence type="ECO:0008006" key="5">
    <source>
        <dbReference type="Google" id="ProtNLM"/>
    </source>
</evidence>
<feature type="chain" id="PRO_5021482446" description="Copper resistance protein CopB" evidence="2">
    <location>
        <begin position="21"/>
        <end position="79"/>
    </location>
</feature>
<reference evidence="3 4" key="1">
    <citation type="submission" date="2019-03" db="EMBL/GenBank/DDBJ databases">
        <title>Genome sequence of Sphingomonas sp. 17J27-24.</title>
        <authorList>
            <person name="Kim M."/>
            <person name="Maeng S."/>
            <person name="Sathiyaraj S."/>
        </authorList>
    </citation>
    <scope>NUCLEOTIDE SEQUENCE [LARGE SCALE GENOMIC DNA]</scope>
    <source>
        <strain evidence="3 4">17J27-24</strain>
    </source>
</reference>
<evidence type="ECO:0000313" key="3">
    <source>
        <dbReference type="EMBL" id="TFI59622.1"/>
    </source>
</evidence>
<keyword evidence="2" id="KW-0732">Signal</keyword>
<accession>A0A4Y8ZWA0</accession>